<protein>
    <submittedName>
        <fullName evidence="2">Amidohydrolase family protein</fullName>
    </submittedName>
</protein>
<evidence type="ECO:0000313" key="2">
    <source>
        <dbReference type="EMBL" id="NMO00012.1"/>
    </source>
</evidence>
<organism evidence="2 3">
    <name type="scientific">Gordonia asplenii</name>
    <dbReference type="NCBI Taxonomy" id="2725283"/>
    <lineage>
        <taxon>Bacteria</taxon>
        <taxon>Bacillati</taxon>
        <taxon>Actinomycetota</taxon>
        <taxon>Actinomycetes</taxon>
        <taxon>Mycobacteriales</taxon>
        <taxon>Gordoniaceae</taxon>
        <taxon>Gordonia</taxon>
    </lineage>
</organism>
<dbReference type="PANTHER" id="PTHR22642">
    <property type="entry name" value="IMIDAZOLONEPROPIONASE"/>
    <property type="match status" value="1"/>
</dbReference>
<feature type="domain" description="Amidohydrolase 3" evidence="1">
    <location>
        <begin position="46"/>
        <end position="529"/>
    </location>
</feature>
<dbReference type="InterPro" id="IPR032466">
    <property type="entry name" value="Metal_Hydrolase"/>
</dbReference>
<keyword evidence="3" id="KW-1185">Reference proteome</keyword>
<dbReference type="SUPFAM" id="SSF51338">
    <property type="entry name" value="Composite domain of metallo-dependent hydrolases"/>
    <property type="match status" value="1"/>
</dbReference>
<dbReference type="AlphaFoldDB" id="A0A848KP51"/>
<reference evidence="2 3" key="1">
    <citation type="submission" date="2020-04" db="EMBL/GenBank/DDBJ databases">
        <title>Gordonia sp. nov. TBRC 11910.</title>
        <authorList>
            <person name="Suriyachadkun C."/>
        </authorList>
    </citation>
    <scope>NUCLEOTIDE SEQUENCE [LARGE SCALE GENOMIC DNA]</scope>
    <source>
        <strain evidence="2 3">TBRC 11910</strain>
    </source>
</reference>
<dbReference type="Pfam" id="PF07969">
    <property type="entry name" value="Amidohydro_3"/>
    <property type="match status" value="1"/>
</dbReference>
<dbReference type="InterPro" id="IPR013108">
    <property type="entry name" value="Amidohydro_3"/>
</dbReference>
<dbReference type="RefSeq" id="WP_170192478.1">
    <property type="nucleotide sequence ID" value="NZ_JABBNB010000001.1"/>
</dbReference>
<dbReference type="Gene3D" id="2.30.40.10">
    <property type="entry name" value="Urease, subunit C, domain 1"/>
    <property type="match status" value="1"/>
</dbReference>
<name>A0A848KP51_9ACTN</name>
<keyword evidence="2" id="KW-0378">Hydrolase</keyword>
<proteinExistence type="predicted"/>
<accession>A0A848KP51</accession>
<dbReference type="SUPFAM" id="SSF51556">
    <property type="entry name" value="Metallo-dependent hydrolases"/>
    <property type="match status" value="1"/>
</dbReference>
<dbReference type="PANTHER" id="PTHR22642:SF2">
    <property type="entry name" value="PROTEIN LONG AFTER FAR-RED 3"/>
    <property type="match status" value="1"/>
</dbReference>
<dbReference type="InterPro" id="IPR011059">
    <property type="entry name" value="Metal-dep_hydrolase_composite"/>
</dbReference>
<dbReference type="Proteomes" id="UP000550729">
    <property type="component" value="Unassembled WGS sequence"/>
</dbReference>
<dbReference type="GO" id="GO:0016810">
    <property type="term" value="F:hydrolase activity, acting on carbon-nitrogen (but not peptide) bonds"/>
    <property type="evidence" value="ECO:0007669"/>
    <property type="project" value="InterPro"/>
</dbReference>
<dbReference type="Gene3D" id="3.20.20.140">
    <property type="entry name" value="Metal-dependent hydrolases"/>
    <property type="match status" value="1"/>
</dbReference>
<gene>
    <name evidence="2" type="ORF">HH308_02150</name>
</gene>
<sequence length="540" mass="55265">MATQLLVSGHVYTPASPDATAMAVTDGVVVWVGSDAVGAALHPDAEVIDLGGRFVAPAFVDSHVHLTPLGLALSGRTAADAVSAADLLDRLRVLVGGLSRDAVVIQGGWDESTWTDRRIPTTEEIDAVVGDRLVYLSRVDEHSALASSALRAAVPELAGMTGVGVDGPLTGDAHHAVRAAARASLSAGQRATAQRRALDHCAAAGIVAVHENGGPEIAGLDDFRAVGDLDHPVAVRRLWGAPVASAAQATAVLAETGADGLAGDLFVDGSLGSRTALLSEPYADDLGTSGVEFLDAEQIYTHLRACTDAGVQAGFHVIGDRAMAGVVDALDRLAAQLPTASIAKCAHRVEHAEMVTAAQAATLARCGVIASMQPAFDAAWGGPGALYRTRLGDRADGLNDFAMLAKTGVALSFSSDAPVTQVDPWATVRAAVHHHTSTSAVSARAAFAACTRGGWRAAGINDGMTGTLVPGAPAHYAVWEVEDFVVAGSDEKVQRWSTDPRSRVPSLPDVAPGATLPTCVATVSAGRAIFGDIGVGADAR</sequence>
<comment type="caution">
    <text evidence="2">The sequence shown here is derived from an EMBL/GenBank/DDBJ whole genome shotgun (WGS) entry which is preliminary data.</text>
</comment>
<evidence type="ECO:0000313" key="3">
    <source>
        <dbReference type="Proteomes" id="UP000550729"/>
    </source>
</evidence>
<dbReference type="EMBL" id="JABBNB010000001">
    <property type="protein sequence ID" value="NMO00012.1"/>
    <property type="molecule type" value="Genomic_DNA"/>
</dbReference>
<evidence type="ECO:0000259" key="1">
    <source>
        <dbReference type="Pfam" id="PF07969"/>
    </source>
</evidence>
<dbReference type="Gene3D" id="3.10.310.70">
    <property type="match status" value="1"/>
</dbReference>